<keyword evidence="4" id="KW-1003">Cell membrane</keyword>
<dbReference type="SUPFAM" id="SSF90123">
    <property type="entry name" value="ABC transporter transmembrane region"/>
    <property type="match status" value="1"/>
</dbReference>
<dbReference type="Pfam" id="PF00664">
    <property type="entry name" value="ABC_membrane"/>
    <property type="match status" value="1"/>
</dbReference>
<dbReference type="EMBL" id="LPWA01000101">
    <property type="protein sequence ID" value="KUM26828.1"/>
    <property type="molecule type" value="Genomic_DNA"/>
</dbReference>
<dbReference type="PANTHER" id="PTHR43394">
    <property type="entry name" value="ATP-DEPENDENT PERMEASE MDL1, MITOCHONDRIAL"/>
    <property type="match status" value="1"/>
</dbReference>
<dbReference type="OrthoDB" id="9804259at2"/>
<keyword evidence="3" id="KW-0813">Transport</keyword>
<dbReference type="InterPro" id="IPR011527">
    <property type="entry name" value="ABC1_TM_dom"/>
</dbReference>
<evidence type="ECO:0000256" key="2">
    <source>
        <dbReference type="ARBA" id="ARBA00005417"/>
    </source>
</evidence>
<evidence type="ECO:0000256" key="4">
    <source>
        <dbReference type="ARBA" id="ARBA00022475"/>
    </source>
</evidence>
<feature type="transmembrane region" description="Helical" evidence="11">
    <location>
        <begin position="79"/>
        <end position="101"/>
    </location>
</feature>
<evidence type="ECO:0000313" key="14">
    <source>
        <dbReference type="EMBL" id="KUM26828.1"/>
    </source>
</evidence>
<evidence type="ECO:0000259" key="12">
    <source>
        <dbReference type="PROSITE" id="PS50893"/>
    </source>
</evidence>
<dbReference type="GO" id="GO:0005524">
    <property type="term" value="F:ATP binding"/>
    <property type="evidence" value="ECO:0007669"/>
    <property type="project" value="UniProtKB-KW"/>
</dbReference>
<dbReference type="Proteomes" id="UP000053176">
    <property type="component" value="Unassembled WGS sequence"/>
</dbReference>
<protein>
    <recommendedName>
        <fullName evidence="16">ABC transporter ATP-binding protein</fullName>
    </recommendedName>
</protein>
<keyword evidence="5" id="KW-0762">Sugar transport</keyword>
<accession>A0A124GGI0</accession>
<evidence type="ECO:0000256" key="6">
    <source>
        <dbReference type="ARBA" id="ARBA00022692"/>
    </source>
</evidence>
<evidence type="ECO:0000256" key="3">
    <source>
        <dbReference type="ARBA" id="ARBA00022448"/>
    </source>
</evidence>
<feature type="domain" description="ABC transmembrane type-1" evidence="13">
    <location>
        <begin position="25"/>
        <end position="326"/>
    </location>
</feature>
<evidence type="ECO:0000256" key="5">
    <source>
        <dbReference type="ARBA" id="ARBA00022597"/>
    </source>
</evidence>
<organism evidence="14 15">
    <name type="scientific">Rhizobium loti</name>
    <name type="common">Mesorhizobium loti</name>
    <dbReference type="NCBI Taxonomy" id="381"/>
    <lineage>
        <taxon>Bacteria</taxon>
        <taxon>Pseudomonadati</taxon>
        <taxon>Pseudomonadota</taxon>
        <taxon>Alphaproteobacteria</taxon>
        <taxon>Hyphomicrobiales</taxon>
        <taxon>Phyllobacteriaceae</taxon>
        <taxon>Mesorhizobium</taxon>
    </lineage>
</organism>
<evidence type="ECO:0000256" key="9">
    <source>
        <dbReference type="ARBA" id="ARBA00022989"/>
    </source>
</evidence>
<dbReference type="InterPro" id="IPR003439">
    <property type="entry name" value="ABC_transporter-like_ATP-bd"/>
</dbReference>
<name>A0A124GGI0_RHILI</name>
<dbReference type="PANTHER" id="PTHR43394:SF1">
    <property type="entry name" value="ATP-BINDING CASSETTE SUB-FAMILY B MEMBER 10, MITOCHONDRIAL"/>
    <property type="match status" value="1"/>
</dbReference>
<comment type="subcellular location">
    <subcellularLocation>
        <location evidence="1">Cell membrane</location>
        <topology evidence="1">Multi-pass membrane protein</topology>
    </subcellularLocation>
</comment>
<dbReference type="CDD" id="cd18564">
    <property type="entry name" value="ABC_6TM_exporter_like"/>
    <property type="match status" value="1"/>
</dbReference>
<keyword evidence="10 11" id="KW-0472">Membrane</keyword>
<feature type="domain" description="ABC transporter" evidence="12">
    <location>
        <begin position="360"/>
        <end position="594"/>
    </location>
</feature>
<dbReference type="GO" id="GO:0005886">
    <property type="term" value="C:plasma membrane"/>
    <property type="evidence" value="ECO:0007669"/>
    <property type="project" value="UniProtKB-SubCell"/>
</dbReference>
<dbReference type="InterPro" id="IPR003593">
    <property type="entry name" value="AAA+_ATPase"/>
</dbReference>
<dbReference type="AlphaFoldDB" id="A0A124GGI0"/>
<evidence type="ECO:0008006" key="16">
    <source>
        <dbReference type="Google" id="ProtNLM"/>
    </source>
</evidence>
<feature type="transmembrane region" description="Helical" evidence="11">
    <location>
        <begin position="179"/>
        <end position="198"/>
    </location>
</feature>
<keyword evidence="6 11" id="KW-0812">Transmembrane</keyword>
<feature type="transmembrane region" description="Helical" evidence="11">
    <location>
        <begin position="265"/>
        <end position="285"/>
    </location>
</feature>
<dbReference type="GO" id="GO:0015421">
    <property type="term" value="F:ABC-type oligopeptide transporter activity"/>
    <property type="evidence" value="ECO:0007669"/>
    <property type="project" value="TreeGrafter"/>
</dbReference>
<comment type="caution">
    <text evidence="14">The sequence shown here is derived from an EMBL/GenBank/DDBJ whole genome shotgun (WGS) entry which is preliminary data.</text>
</comment>
<dbReference type="PROSITE" id="PS00211">
    <property type="entry name" value="ABC_TRANSPORTER_1"/>
    <property type="match status" value="1"/>
</dbReference>
<dbReference type="InterPro" id="IPR017871">
    <property type="entry name" value="ABC_transporter-like_CS"/>
</dbReference>
<sequence>MKLSRTSMYRFVFRSMAPRHRLSLALAGAAMLGDALLTVLRPWPLKVVIDRVIPSSPKTIRVPFVGAWLSDAGLDRMSIVYGACGATLLIAVGTGLLTYWYTRTMGQVAQHYVFDLRAMLFAHMQRLSLRFHDRQRTGDLITRLTSDVQSVQDAIANSGIILVTNAFLLLGMVSMMFWLNWEFALVALSVAPLLYWSISRNTNRIRSASRRARRSTGQLAALAQETLSSIRIVQGLGQEEQQDGRFATQSTQSLQAYLDGVRYQAAVAPAVDLLAAAGLCLVMWYGATRVLSGALTTGDVVIFFAYVTNLYSPMRALSKSANSSARTLVGLERIVEVLETRSDVADTSNATPIEVRQGKIEFRDVGFAYPDGPRILDGINLTINPGETLAIVGATGTGKSTLVSLVPRFYDPTHGSVLIDGQDLRRCQVRSLRSQISMVLQDSLLFSGTIRENIAFGRPAATDEEIVAAARTANAHAFIQKLEDGYDTVIAEGGTTLSGGQRQRISIARAVLRNSPILILDEPTSGLDAMAERAVVDALGAASKGRTTLIIAHRLATVRFADRIVVMDRGRIVEVGTHQQLLDGNGLYVRLFDPPAPVAYTP</sequence>
<gene>
    <name evidence="14" type="ORF">AU467_18925</name>
</gene>
<evidence type="ECO:0000256" key="7">
    <source>
        <dbReference type="ARBA" id="ARBA00022741"/>
    </source>
</evidence>
<dbReference type="InterPro" id="IPR027417">
    <property type="entry name" value="P-loop_NTPase"/>
</dbReference>
<dbReference type="PROSITE" id="PS50893">
    <property type="entry name" value="ABC_TRANSPORTER_2"/>
    <property type="match status" value="1"/>
</dbReference>
<dbReference type="GO" id="GO:0016887">
    <property type="term" value="F:ATP hydrolysis activity"/>
    <property type="evidence" value="ECO:0007669"/>
    <property type="project" value="InterPro"/>
</dbReference>
<keyword evidence="8" id="KW-0067">ATP-binding</keyword>
<dbReference type="InterPro" id="IPR039421">
    <property type="entry name" value="Type_1_exporter"/>
</dbReference>
<dbReference type="SUPFAM" id="SSF52540">
    <property type="entry name" value="P-loop containing nucleoside triphosphate hydrolases"/>
    <property type="match status" value="1"/>
</dbReference>
<dbReference type="Pfam" id="PF00005">
    <property type="entry name" value="ABC_tran"/>
    <property type="match status" value="1"/>
</dbReference>
<dbReference type="InterPro" id="IPR036640">
    <property type="entry name" value="ABC1_TM_sf"/>
</dbReference>
<keyword evidence="7" id="KW-0547">Nucleotide-binding</keyword>
<keyword evidence="9 11" id="KW-1133">Transmembrane helix</keyword>
<evidence type="ECO:0000256" key="10">
    <source>
        <dbReference type="ARBA" id="ARBA00023136"/>
    </source>
</evidence>
<comment type="similarity">
    <text evidence="2">Belongs to the ABC transporter superfamily.</text>
</comment>
<evidence type="ECO:0000259" key="13">
    <source>
        <dbReference type="PROSITE" id="PS50929"/>
    </source>
</evidence>
<evidence type="ECO:0000313" key="15">
    <source>
        <dbReference type="Proteomes" id="UP000053176"/>
    </source>
</evidence>
<dbReference type="Gene3D" id="1.20.1560.10">
    <property type="entry name" value="ABC transporter type 1, transmembrane domain"/>
    <property type="match status" value="1"/>
</dbReference>
<reference evidence="14 15" key="1">
    <citation type="submission" date="2015-12" db="EMBL/GenBank/DDBJ databases">
        <title>Draft genome sequence of Mesorhizobium sp. UFLA 01-765, a multitolerant efficient symbiont and plant-growth promoting strain isolated from Zn-mining soil using Leucaena leucocephala as a trap plant.</title>
        <authorList>
            <person name="Rangel W.M."/>
            <person name="Thijs S."/>
            <person name="Longatti S.M."/>
            <person name="Moreira F.M."/>
            <person name="Weyens N."/>
            <person name="Vangronsveld J."/>
            <person name="Van Hamme J.D."/>
            <person name="Bottos E.M."/>
            <person name="Rineau F."/>
        </authorList>
    </citation>
    <scope>NUCLEOTIDE SEQUENCE [LARGE SCALE GENOMIC DNA]</scope>
    <source>
        <strain evidence="14 15">UFLA 01-765</strain>
    </source>
</reference>
<feature type="transmembrane region" description="Helical" evidence="11">
    <location>
        <begin position="154"/>
        <end position="173"/>
    </location>
</feature>
<dbReference type="Gene3D" id="3.40.50.300">
    <property type="entry name" value="P-loop containing nucleotide triphosphate hydrolases"/>
    <property type="match status" value="1"/>
</dbReference>
<dbReference type="SMART" id="SM00382">
    <property type="entry name" value="AAA"/>
    <property type="match status" value="1"/>
</dbReference>
<evidence type="ECO:0000256" key="11">
    <source>
        <dbReference type="SAM" id="Phobius"/>
    </source>
</evidence>
<dbReference type="PROSITE" id="PS50929">
    <property type="entry name" value="ABC_TM1F"/>
    <property type="match status" value="1"/>
</dbReference>
<dbReference type="FunFam" id="3.40.50.300:FF:000221">
    <property type="entry name" value="Multidrug ABC transporter ATP-binding protein"/>
    <property type="match status" value="1"/>
</dbReference>
<evidence type="ECO:0000256" key="8">
    <source>
        <dbReference type="ARBA" id="ARBA00022840"/>
    </source>
</evidence>
<evidence type="ECO:0000256" key="1">
    <source>
        <dbReference type="ARBA" id="ARBA00004651"/>
    </source>
</evidence>
<proteinExistence type="inferred from homology"/>